<sequence>MLCKVSLLSFLHSLRLLLPLWFILTSLKRVHLSGPPTSNVVKLNCNGAFKSNQGAIEIVIRDSDWVGAIIESDSSDAIALSSLESVPPWAVGMVLNGLKEELKADVRIQKPRTVNKASRYLRGECYRRGKKYRPGHQCKTGTLKVMKVEEEPDEQLINEVNHITANANDVTEINLHTILGKPHLITMKVEVAPFGAQIGNGDFIKCSHICKNLTLQVNELKIVQDFYPFSIGEADLILGIQWLETPNMVQANWKELFMIFNVDGKRNKWHGLSTGSQTSLSFQHLAIEPGVIRDFPIYYNLL</sequence>
<keyword evidence="2" id="KW-0645">Protease</keyword>
<proteinExistence type="predicted"/>
<protein>
    <submittedName>
        <fullName evidence="2">Retrotransposon Gag domain, retroviral aspartyl protease</fullName>
    </submittedName>
</protein>
<evidence type="ECO:0000313" key="2">
    <source>
        <dbReference type="EMBL" id="GEU36427.1"/>
    </source>
</evidence>
<comment type="caution">
    <text evidence="2">The sequence shown here is derived from an EMBL/GenBank/DDBJ whole genome shotgun (WGS) entry which is preliminary data.</text>
</comment>
<evidence type="ECO:0000256" key="1">
    <source>
        <dbReference type="SAM" id="SignalP"/>
    </source>
</evidence>
<accession>A0A6L2JIM6</accession>
<dbReference type="GO" id="GO:0006508">
    <property type="term" value="P:proteolysis"/>
    <property type="evidence" value="ECO:0007669"/>
    <property type="project" value="UniProtKB-KW"/>
</dbReference>
<keyword evidence="2" id="KW-0378">Hydrolase</keyword>
<feature type="signal peptide" evidence="1">
    <location>
        <begin position="1"/>
        <end position="32"/>
    </location>
</feature>
<organism evidence="2">
    <name type="scientific">Tanacetum cinerariifolium</name>
    <name type="common">Dalmatian daisy</name>
    <name type="synonym">Chrysanthemum cinerariifolium</name>
    <dbReference type="NCBI Taxonomy" id="118510"/>
    <lineage>
        <taxon>Eukaryota</taxon>
        <taxon>Viridiplantae</taxon>
        <taxon>Streptophyta</taxon>
        <taxon>Embryophyta</taxon>
        <taxon>Tracheophyta</taxon>
        <taxon>Spermatophyta</taxon>
        <taxon>Magnoliopsida</taxon>
        <taxon>eudicotyledons</taxon>
        <taxon>Gunneridae</taxon>
        <taxon>Pentapetalae</taxon>
        <taxon>asterids</taxon>
        <taxon>campanulids</taxon>
        <taxon>Asterales</taxon>
        <taxon>Asteraceae</taxon>
        <taxon>Asteroideae</taxon>
        <taxon>Anthemideae</taxon>
        <taxon>Anthemidinae</taxon>
        <taxon>Tanacetum</taxon>
    </lineage>
</organism>
<keyword evidence="1" id="KW-0732">Signal</keyword>
<feature type="chain" id="PRO_5026803089" evidence="1">
    <location>
        <begin position="33"/>
        <end position="302"/>
    </location>
</feature>
<reference evidence="2" key="1">
    <citation type="journal article" date="2019" name="Sci. Rep.">
        <title>Draft genome of Tanacetum cinerariifolium, the natural source of mosquito coil.</title>
        <authorList>
            <person name="Yamashiro T."/>
            <person name="Shiraishi A."/>
            <person name="Satake H."/>
            <person name="Nakayama K."/>
        </authorList>
    </citation>
    <scope>NUCLEOTIDE SEQUENCE</scope>
</reference>
<dbReference type="AlphaFoldDB" id="A0A6L2JIM6"/>
<dbReference type="GO" id="GO:0008233">
    <property type="term" value="F:peptidase activity"/>
    <property type="evidence" value="ECO:0007669"/>
    <property type="project" value="UniProtKB-KW"/>
</dbReference>
<name>A0A6L2JIM6_TANCI</name>
<dbReference type="EMBL" id="BKCJ010000809">
    <property type="protein sequence ID" value="GEU36427.1"/>
    <property type="molecule type" value="Genomic_DNA"/>
</dbReference>
<gene>
    <name evidence="2" type="ORF">Tci_008405</name>
</gene>